<dbReference type="InterPro" id="IPR015421">
    <property type="entry name" value="PyrdxlP-dep_Trfase_major"/>
</dbReference>
<gene>
    <name evidence="1" type="ORF">Ccrd_020908</name>
</gene>
<organism evidence="1 2">
    <name type="scientific">Cynara cardunculus var. scolymus</name>
    <name type="common">Globe artichoke</name>
    <name type="synonym">Cynara scolymus</name>
    <dbReference type="NCBI Taxonomy" id="59895"/>
    <lineage>
        <taxon>Eukaryota</taxon>
        <taxon>Viridiplantae</taxon>
        <taxon>Streptophyta</taxon>
        <taxon>Embryophyta</taxon>
        <taxon>Tracheophyta</taxon>
        <taxon>Spermatophyta</taxon>
        <taxon>Magnoliopsida</taxon>
        <taxon>eudicotyledons</taxon>
        <taxon>Gunneridae</taxon>
        <taxon>Pentapetalae</taxon>
        <taxon>asterids</taxon>
        <taxon>campanulids</taxon>
        <taxon>Asterales</taxon>
        <taxon>Asteraceae</taxon>
        <taxon>Carduoideae</taxon>
        <taxon>Cardueae</taxon>
        <taxon>Carduinae</taxon>
        <taxon>Cynara</taxon>
    </lineage>
</organism>
<dbReference type="EMBL" id="LEKV01003217">
    <property type="protein sequence ID" value="KVI00836.1"/>
    <property type="molecule type" value="Genomic_DNA"/>
</dbReference>
<comment type="caution">
    <text evidence="1">The sequence shown here is derived from an EMBL/GenBank/DDBJ whole genome shotgun (WGS) entry which is preliminary data.</text>
</comment>
<protein>
    <submittedName>
        <fullName evidence="1">Uncharacterized protein</fullName>
    </submittedName>
</protein>
<accession>A0A103Y1J9</accession>
<reference evidence="1 2" key="1">
    <citation type="journal article" date="2016" name="Sci. Rep.">
        <title>The genome sequence of the outbreeding globe artichoke constructed de novo incorporating a phase-aware low-pass sequencing strategy of F1 progeny.</title>
        <authorList>
            <person name="Scaglione D."/>
            <person name="Reyes-Chin-Wo S."/>
            <person name="Acquadro A."/>
            <person name="Froenicke L."/>
            <person name="Portis E."/>
            <person name="Beitel C."/>
            <person name="Tirone M."/>
            <person name="Mauro R."/>
            <person name="Lo Monaco A."/>
            <person name="Mauromicale G."/>
            <person name="Faccioli P."/>
            <person name="Cattivelli L."/>
            <person name="Rieseberg L."/>
            <person name="Michelmore R."/>
            <person name="Lanteri S."/>
        </authorList>
    </citation>
    <scope>NUCLEOTIDE SEQUENCE [LARGE SCALE GENOMIC DNA]</scope>
    <source>
        <strain evidence="1">2C</strain>
    </source>
</reference>
<dbReference type="Gene3D" id="3.40.640.10">
    <property type="entry name" value="Type I PLP-dependent aspartate aminotransferase-like (Major domain)"/>
    <property type="match status" value="1"/>
</dbReference>
<proteinExistence type="predicted"/>
<evidence type="ECO:0000313" key="2">
    <source>
        <dbReference type="Proteomes" id="UP000243975"/>
    </source>
</evidence>
<dbReference type="Proteomes" id="UP000243975">
    <property type="component" value="Unassembled WGS sequence"/>
</dbReference>
<dbReference type="AlphaFoldDB" id="A0A103Y1J9"/>
<sequence length="190" mass="22142">MIMIPIAAFIAEPVMGAGWVIPPPVGYFEKVKFLYLHISAYCYHSRFLDRSNSRNKNDCNSRHAIHFLPVCDWLGVAYTIASVQTDLFLFNVQKYVQENTFQRVSMVELSDYQRRKSTVAVKLNVNRLYQILNLEPVMGAEPPPVGYFEKVEFLYLRISAYCYHSRFLDRSNSRNKNDCNSRCDSSPRKY</sequence>
<evidence type="ECO:0000313" key="1">
    <source>
        <dbReference type="EMBL" id="KVI00836.1"/>
    </source>
</evidence>
<dbReference type="STRING" id="59895.A0A103Y1J9"/>
<keyword evidence="2" id="KW-1185">Reference proteome</keyword>
<dbReference type="Gramene" id="KVI00836">
    <property type="protein sequence ID" value="KVI00836"/>
    <property type="gene ID" value="Ccrd_020908"/>
</dbReference>
<name>A0A103Y1J9_CYNCS</name>